<reference evidence="2 3" key="1">
    <citation type="submission" date="2024-01" db="EMBL/GenBank/DDBJ databases">
        <title>A draft genome for the cacao thread blight pathogen Marasmiellus scandens.</title>
        <authorList>
            <person name="Baruah I.K."/>
            <person name="Leung J."/>
            <person name="Bukari Y."/>
            <person name="Amoako-Attah I."/>
            <person name="Meinhardt L.W."/>
            <person name="Bailey B.A."/>
            <person name="Cohen S.P."/>
        </authorList>
    </citation>
    <scope>NUCLEOTIDE SEQUENCE [LARGE SCALE GENOMIC DNA]</scope>
    <source>
        <strain evidence="2 3">GH-19</strain>
    </source>
</reference>
<sequence length="404" mass="46523">MTASPAPTIIPITRFASWLDSQPVLKHCQVIGVTHSKNVNSKVLHEYLHIILRSENTGKWIRILVERQKEQDQVIIGFWPWVVEQQASAVSSGSSSGSSGPSNKIPLPLLMRHTYFRPSLTLDYVTRAFVYVHNKAPDYTLFKYNCFWYSNAVYMLLRGKRPSTIQWKWIGWRKHFAVMPWTKSAMRKAADKFKNQMINTPVTGDPDAIEFKTLEDIVKEVIREKDDVEEDAEDTQLKEIDQLDAAEIEALNAFIKQGEELGHGTVPEENDSKEHPAIQFEVWEDNTLLRIMELLQLDKLENLDVTKTRENFEEVIHDMREFTRAMIALDEAQKKLNLEEYKTNAGDDEPQNNENTNLFIERLENTLKDISADLAPTSQEEADYQEALRIFVGGAFRELHKDAA</sequence>
<proteinExistence type="predicted"/>
<evidence type="ECO:0000313" key="3">
    <source>
        <dbReference type="Proteomes" id="UP001498398"/>
    </source>
</evidence>
<comment type="caution">
    <text evidence="2">The sequence shown here is derived from an EMBL/GenBank/DDBJ whole genome shotgun (WGS) entry which is preliminary data.</text>
</comment>
<keyword evidence="1" id="KW-0175">Coiled coil</keyword>
<evidence type="ECO:0000256" key="1">
    <source>
        <dbReference type="SAM" id="Coils"/>
    </source>
</evidence>
<dbReference type="Proteomes" id="UP001498398">
    <property type="component" value="Unassembled WGS sequence"/>
</dbReference>
<protein>
    <submittedName>
        <fullName evidence="2">Uncharacterized protein</fullName>
    </submittedName>
</protein>
<gene>
    <name evidence="2" type="ORF">VKT23_010265</name>
</gene>
<organism evidence="2 3">
    <name type="scientific">Marasmiellus scandens</name>
    <dbReference type="NCBI Taxonomy" id="2682957"/>
    <lineage>
        <taxon>Eukaryota</taxon>
        <taxon>Fungi</taxon>
        <taxon>Dikarya</taxon>
        <taxon>Basidiomycota</taxon>
        <taxon>Agaricomycotina</taxon>
        <taxon>Agaricomycetes</taxon>
        <taxon>Agaricomycetidae</taxon>
        <taxon>Agaricales</taxon>
        <taxon>Marasmiineae</taxon>
        <taxon>Omphalotaceae</taxon>
        <taxon>Marasmiellus</taxon>
    </lineage>
</organism>
<dbReference type="EMBL" id="JBANRG010000019">
    <property type="protein sequence ID" value="KAK7457918.1"/>
    <property type="molecule type" value="Genomic_DNA"/>
</dbReference>
<name>A0ABR1JDB5_9AGAR</name>
<keyword evidence="3" id="KW-1185">Reference proteome</keyword>
<evidence type="ECO:0000313" key="2">
    <source>
        <dbReference type="EMBL" id="KAK7457918.1"/>
    </source>
</evidence>
<feature type="coiled-coil region" evidence="1">
    <location>
        <begin position="211"/>
        <end position="238"/>
    </location>
</feature>
<accession>A0ABR1JDB5</accession>